<keyword evidence="1" id="KW-0813">Transport</keyword>
<dbReference type="AlphaFoldDB" id="A0A2M8LFL8"/>
<evidence type="ECO:0000313" key="6">
    <source>
        <dbReference type="Proteomes" id="UP000231152"/>
    </source>
</evidence>
<evidence type="ECO:0000259" key="4">
    <source>
        <dbReference type="PROSITE" id="PS50893"/>
    </source>
</evidence>
<dbReference type="GO" id="GO:0022857">
    <property type="term" value="F:transmembrane transporter activity"/>
    <property type="evidence" value="ECO:0007669"/>
    <property type="project" value="TreeGrafter"/>
</dbReference>
<sequence length="446" mass="50945">MIKIENVCVTYNAGKLGETKALKNVSIEIFPEEYVIFFGPSGCGKSTLLYTMAGLEIPESGVVNVIGKNLAEASQRELVEYHRTKLGMIFQAFYLIPSLSVLDNVVLPQMFHRKKPKERKERALEVLKRFGINQYADHLPTELSGGQQQRVAICRAVMNDPDIVFADEPVGNLDSAASEKVMQLLYELNTKDKKTVILVTHDSRYLQFAHRIIYLRDGEVVREVTNTERKQLREAKIRPFVALALEEFSRYYPHLDEGELKAKFLSHYLLDLTEERLQERLEVLVRKRSAGEITREQFIARVNTPFTEGGVGLYEQTAEHIADNLDAVLEESQFMAEHFKHFPESYELLQQGISRLRNRLLSGYHGHLTDEQSERLNQAIKARLEGSLDHRQFKEVLDRPLKEGGVGLHYQTAQDFGRRIEVYLIDYAKYTPTVAAVSDGTKIANV</sequence>
<evidence type="ECO:0000256" key="3">
    <source>
        <dbReference type="ARBA" id="ARBA00022840"/>
    </source>
</evidence>
<dbReference type="GO" id="GO:0098796">
    <property type="term" value="C:membrane protein complex"/>
    <property type="evidence" value="ECO:0007669"/>
    <property type="project" value="UniProtKB-ARBA"/>
</dbReference>
<comment type="caution">
    <text evidence="5">The sequence shown here is derived from an EMBL/GenBank/DDBJ whole genome shotgun (WGS) entry which is preliminary data.</text>
</comment>
<evidence type="ECO:0000313" key="5">
    <source>
        <dbReference type="EMBL" id="PJE76253.1"/>
    </source>
</evidence>
<dbReference type="PANTHER" id="PTHR24220">
    <property type="entry name" value="IMPORT ATP-BINDING PROTEIN"/>
    <property type="match status" value="1"/>
</dbReference>
<accession>A0A2M8LFL8</accession>
<dbReference type="InterPro" id="IPR017871">
    <property type="entry name" value="ABC_transporter-like_CS"/>
</dbReference>
<name>A0A2M8LFL8_9BACT</name>
<proteinExistence type="predicted"/>
<keyword evidence="3" id="KW-0067">ATP-binding</keyword>
<evidence type="ECO:0000256" key="2">
    <source>
        <dbReference type="ARBA" id="ARBA00022741"/>
    </source>
</evidence>
<evidence type="ECO:0000256" key="1">
    <source>
        <dbReference type="ARBA" id="ARBA00022448"/>
    </source>
</evidence>
<organism evidence="5 6">
    <name type="scientific">Candidatus Uhrbacteria bacterium CG10_big_fil_rev_8_21_14_0_10_48_11</name>
    <dbReference type="NCBI Taxonomy" id="1975037"/>
    <lineage>
        <taxon>Bacteria</taxon>
        <taxon>Candidatus Uhriibacteriota</taxon>
    </lineage>
</organism>
<dbReference type="GO" id="GO:0005524">
    <property type="term" value="F:ATP binding"/>
    <property type="evidence" value="ECO:0007669"/>
    <property type="project" value="UniProtKB-KW"/>
</dbReference>
<dbReference type="PROSITE" id="PS50893">
    <property type="entry name" value="ABC_TRANSPORTER_2"/>
    <property type="match status" value="1"/>
</dbReference>
<dbReference type="SMART" id="SM00382">
    <property type="entry name" value="AAA"/>
    <property type="match status" value="1"/>
</dbReference>
<dbReference type="SUPFAM" id="SSF52540">
    <property type="entry name" value="P-loop containing nucleoside triphosphate hydrolases"/>
    <property type="match status" value="1"/>
</dbReference>
<dbReference type="InterPro" id="IPR003593">
    <property type="entry name" value="AAA+_ATPase"/>
</dbReference>
<dbReference type="Gene3D" id="3.40.50.300">
    <property type="entry name" value="P-loop containing nucleotide triphosphate hydrolases"/>
    <property type="match status" value="1"/>
</dbReference>
<gene>
    <name evidence="5" type="ORF">COV04_00520</name>
</gene>
<dbReference type="GO" id="GO:0005886">
    <property type="term" value="C:plasma membrane"/>
    <property type="evidence" value="ECO:0007669"/>
    <property type="project" value="TreeGrafter"/>
</dbReference>
<keyword evidence="2" id="KW-0547">Nucleotide-binding</keyword>
<dbReference type="InterPro" id="IPR015854">
    <property type="entry name" value="ABC_transpr_LolD-like"/>
</dbReference>
<protein>
    <recommendedName>
        <fullName evidence="4">ABC transporter domain-containing protein</fullName>
    </recommendedName>
</protein>
<dbReference type="InterPro" id="IPR027417">
    <property type="entry name" value="P-loop_NTPase"/>
</dbReference>
<dbReference type="PROSITE" id="PS00211">
    <property type="entry name" value="ABC_TRANSPORTER_1"/>
    <property type="match status" value="1"/>
</dbReference>
<dbReference type="InterPro" id="IPR017911">
    <property type="entry name" value="MacB-like_ATP-bd"/>
</dbReference>
<dbReference type="Pfam" id="PF00005">
    <property type="entry name" value="ABC_tran"/>
    <property type="match status" value="1"/>
</dbReference>
<reference evidence="5 6" key="1">
    <citation type="submission" date="2017-09" db="EMBL/GenBank/DDBJ databases">
        <title>Depth-based differentiation of microbial function through sediment-hosted aquifers and enrichment of novel symbionts in the deep terrestrial subsurface.</title>
        <authorList>
            <person name="Probst A.J."/>
            <person name="Ladd B."/>
            <person name="Jarett J.K."/>
            <person name="Geller-Mcgrath D.E."/>
            <person name="Sieber C.M."/>
            <person name="Emerson J.B."/>
            <person name="Anantharaman K."/>
            <person name="Thomas B.C."/>
            <person name="Malmstrom R."/>
            <person name="Stieglmeier M."/>
            <person name="Klingl A."/>
            <person name="Woyke T."/>
            <person name="Ryan C.M."/>
            <person name="Banfield J.F."/>
        </authorList>
    </citation>
    <scope>NUCLEOTIDE SEQUENCE [LARGE SCALE GENOMIC DNA]</scope>
    <source>
        <strain evidence="5">CG10_big_fil_rev_8_21_14_0_10_48_11</strain>
    </source>
</reference>
<dbReference type="Proteomes" id="UP000231152">
    <property type="component" value="Unassembled WGS sequence"/>
</dbReference>
<dbReference type="FunFam" id="3.40.50.300:FF:000032">
    <property type="entry name" value="Export ABC transporter ATP-binding protein"/>
    <property type="match status" value="1"/>
</dbReference>
<feature type="domain" description="ABC transporter" evidence="4">
    <location>
        <begin position="2"/>
        <end position="242"/>
    </location>
</feature>
<dbReference type="InterPro" id="IPR003439">
    <property type="entry name" value="ABC_transporter-like_ATP-bd"/>
</dbReference>
<dbReference type="GO" id="GO:0016887">
    <property type="term" value="F:ATP hydrolysis activity"/>
    <property type="evidence" value="ECO:0007669"/>
    <property type="project" value="InterPro"/>
</dbReference>
<dbReference type="CDD" id="cd03255">
    <property type="entry name" value="ABC_MJ0796_LolCDE_FtsE"/>
    <property type="match status" value="1"/>
</dbReference>
<dbReference type="EMBL" id="PFET01000002">
    <property type="protein sequence ID" value="PJE76253.1"/>
    <property type="molecule type" value="Genomic_DNA"/>
</dbReference>